<dbReference type="PANTHER" id="PTHR35011">
    <property type="entry name" value="2,3-DIKETO-L-GULONATE TRAP TRANSPORTER SMALL PERMEASE PROTEIN YIAM"/>
    <property type="match status" value="1"/>
</dbReference>
<name>A0A1J0WMH9_9RHOB</name>
<comment type="similarity">
    <text evidence="8 9">Belongs to the TRAP transporter small permease family.</text>
</comment>
<dbReference type="GO" id="GO:0015740">
    <property type="term" value="P:C4-dicarboxylate transport"/>
    <property type="evidence" value="ECO:0007669"/>
    <property type="project" value="TreeGrafter"/>
</dbReference>
<dbReference type="Proteomes" id="UP000181897">
    <property type="component" value="Chromosome"/>
</dbReference>
<keyword evidence="6 9" id="KW-1133">Transmembrane helix</keyword>
<evidence type="ECO:0000256" key="8">
    <source>
        <dbReference type="ARBA" id="ARBA00038436"/>
    </source>
</evidence>
<reference evidence="11 12" key="1">
    <citation type="submission" date="2016-11" db="EMBL/GenBank/DDBJ databases">
        <title>Complete genome sequence of Sulfitobacter sp. AM1-D1, a toxic bacteria associated with marine dinoflagellate Alexandrium minutum in East China Sea.</title>
        <authorList>
            <person name="Yang Q."/>
            <person name="Zhang X."/>
            <person name="Tian X."/>
        </authorList>
    </citation>
    <scope>NUCLEOTIDE SEQUENCE [LARGE SCALE GENOMIC DNA]</scope>
    <source>
        <strain evidence="11 12">AM1-D1</strain>
    </source>
</reference>
<dbReference type="EMBL" id="CP018076">
    <property type="protein sequence ID" value="APE45564.1"/>
    <property type="molecule type" value="Genomic_DNA"/>
</dbReference>
<feature type="transmembrane region" description="Helical" evidence="9">
    <location>
        <begin position="122"/>
        <end position="145"/>
    </location>
</feature>
<evidence type="ECO:0000256" key="6">
    <source>
        <dbReference type="ARBA" id="ARBA00022989"/>
    </source>
</evidence>
<comment type="subunit">
    <text evidence="9">The complex comprises the extracytoplasmic solute receptor protein and the two transmembrane proteins.</text>
</comment>
<evidence type="ECO:0000256" key="7">
    <source>
        <dbReference type="ARBA" id="ARBA00023136"/>
    </source>
</evidence>
<keyword evidence="7 9" id="KW-0472">Membrane</keyword>
<dbReference type="KEGG" id="suam:BOO69_17295"/>
<comment type="function">
    <text evidence="9">Part of the tripartite ATP-independent periplasmic (TRAP) transport system.</text>
</comment>
<keyword evidence="2 9" id="KW-0813">Transport</keyword>
<evidence type="ECO:0000256" key="2">
    <source>
        <dbReference type="ARBA" id="ARBA00022448"/>
    </source>
</evidence>
<dbReference type="Pfam" id="PF04290">
    <property type="entry name" value="DctQ"/>
    <property type="match status" value="1"/>
</dbReference>
<keyword evidence="12" id="KW-1185">Reference proteome</keyword>
<comment type="subcellular location">
    <subcellularLocation>
        <location evidence="1 9">Cell inner membrane</location>
        <topology evidence="1 9">Multi-pass membrane protein</topology>
    </subcellularLocation>
</comment>
<keyword evidence="5 9" id="KW-0812">Transmembrane</keyword>
<evidence type="ECO:0000313" key="11">
    <source>
        <dbReference type="EMBL" id="APE45564.1"/>
    </source>
</evidence>
<evidence type="ECO:0000256" key="9">
    <source>
        <dbReference type="RuleBase" id="RU369079"/>
    </source>
</evidence>
<evidence type="ECO:0000313" key="12">
    <source>
        <dbReference type="Proteomes" id="UP000181897"/>
    </source>
</evidence>
<feature type="transmembrane region" description="Helical" evidence="9">
    <location>
        <begin position="45"/>
        <end position="72"/>
    </location>
</feature>
<dbReference type="GO" id="GO:0005886">
    <property type="term" value="C:plasma membrane"/>
    <property type="evidence" value="ECO:0007669"/>
    <property type="project" value="UniProtKB-SubCell"/>
</dbReference>
<protein>
    <recommendedName>
        <fullName evidence="9">TRAP transporter small permease protein</fullName>
    </recommendedName>
</protein>
<evidence type="ECO:0000256" key="5">
    <source>
        <dbReference type="ARBA" id="ARBA00022692"/>
    </source>
</evidence>
<gene>
    <name evidence="11" type="ORF">BOO69_17295</name>
</gene>
<dbReference type="STRING" id="1917485.BOO69_17295"/>
<feature type="transmembrane region" description="Helical" evidence="9">
    <location>
        <begin position="84"/>
        <end position="102"/>
    </location>
</feature>
<keyword evidence="4 9" id="KW-0997">Cell inner membrane</keyword>
<accession>A0A1J0WMH9</accession>
<evidence type="ECO:0000256" key="1">
    <source>
        <dbReference type="ARBA" id="ARBA00004429"/>
    </source>
</evidence>
<dbReference type="InterPro" id="IPR055348">
    <property type="entry name" value="DctQ"/>
</dbReference>
<dbReference type="InterPro" id="IPR007387">
    <property type="entry name" value="TRAP_DctQ"/>
</dbReference>
<dbReference type="AlphaFoldDB" id="A0A1J0WMH9"/>
<proteinExistence type="inferred from homology"/>
<evidence type="ECO:0000256" key="3">
    <source>
        <dbReference type="ARBA" id="ARBA00022475"/>
    </source>
</evidence>
<organism evidence="11 12">
    <name type="scientific">Sulfitobacter alexandrii</name>
    <dbReference type="NCBI Taxonomy" id="1917485"/>
    <lineage>
        <taxon>Bacteria</taxon>
        <taxon>Pseudomonadati</taxon>
        <taxon>Pseudomonadota</taxon>
        <taxon>Alphaproteobacteria</taxon>
        <taxon>Rhodobacterales</taxon>
        <taxon>Roseobacteraceae</taxon>
        <taxon>Sulfitobacter</taxon>
    </lineage>
</organism>
<dbReference type="PANTHER" id="PTHR35011:SF10">
    <property type="entry name" value="TRAP TRANSPORTER SMALL PERMEASE PROTEIN"/>
    <property type="match status" value="1"/>
</dbReference>
<dbReference type="GO" id="GO:0022857">
    <property type="term" value="F:transmembrane transporter activity"/>
    <property type="evidence" value="ECO:0007669"/>
    <property type="project" value="UniProtKB-UniRule"/>
</dbReference>
<evidence type="ECO:0000259" key="10">
    <source>
        <dbReference type="Pfam" id="PF04290"/>
    </source>
</evidence>
<sequence length="168" mass="18258">MRRTVRKLANFCGWLAAAFLAGIAVATAIQIVARQFGRPVETTELSGFFLAAATFLALAHTFVMGGHVRLALVADFAPKTLRRAFEIWACVFAALTVGYAAWHVTAFTYDTYRFGDLSPGLLAVPLWIPQSAICLGLWVMLLSILEQTTLVLSGNPADYETNADSTVE</sequence>
<evidence type="ECO:0000256" key="4">
    <source>
        <dbReference type="ARBA" id="ARBA00022519"/>
    </source>
</evidence>
<feature type="domain" description="Tripartite ATP-independent periplasmic transporters DctQ component" evidence="10">
    <location>
        <begin position="23"/>
        <end position="148"/>
    </location>
</feature>
<keyword evidence="3" id="KW-1003">Cell membrane</keyword>
<feature type="transmembrane region" description="Helical" evidence="9">
    <location>
        <begin position="12"/>
        <end position="33"/>
    </location>
</feature>